<accession>A0ACD5TLI9</accession>
<reference evidence="1" key="1">
    <citation type="submission" date="2021-05" db="EMBL/GenBank/DDBJ databases">
        <authorList>
            <person name="Scholz U."/>
            <person name="Mascher M."/>
            <person name="Fiebig A."/>
        </authorList>
    </citation>
    <scope>NUCLEOTIDE SEQUENCE [LARGE SCALE GENOMIC DNA]</scope>
</reference>
<reference evidence="1" key="2">
    <citation type="submission" date="2025-09" db="UniProtKB">
        <authorList>
            <consortium name="EnsemblPlants"/>
        </authorList>
    </citation>
    <scope>IDENTIFICATION</scope>
</reference>
<evidence type="ECO:0000313" key="2">
    <source>
        <dbReference type="Proteomes" id="UP001732700"/>
    </source>
</evidence>
<evidence type="ECO:0000313" key="1">
    <source>
        <dbReference type="EnsemblPlants" id="AVESA.00010b.r2.1CG0078500.1.CDS"/>
    </source>
</evidence>
<protein>
    <submittedName>
        <fullName evidence="1">Uncharacterized protein</fullName>
    </submittedName>
</protein>
<sequence>MDHATGAMGSLLLKLGDLLVEEYKMQTGVKEDIEYMRRELRSMYIALRKVGDVPRDQLDLQVMNWAHEVRDLSYMMEDIIDKFLVHVEGAETAIKPHKLKSFVKKMRKLFTKSKIRHEISNEIKGLKDRVQEAADRHDRYKVSDVVVSPTSATIVDPRLLTLYRDTKDLVGIDGPLNELINMLHDGHGDMDKKLKIVSIFGFGGLGKTTLAKALFDKLQSPFDCSAFVPVGRNPIMKEVLNNILFEIDKTKQPELNEKQLIDKLRGLLESKRYFIVIDDIWDTEAWEIFKCALVNNCCGSKIITTTRILDVAEKTGEVYRIKSLSNDSSKELFHRRLYGGNSKNPSDLPVKVYDKILHKCGGVPLAIITISSLLDNKPVEFWSKIYNSIGFGHENNSDVDNTRKILLFSYYDLPCHLRTCLLHLSIYPEDRFIEKDSLIWLWVGEGFIQEEPEVGLFEIGERYFNDLLNRSMLLPVENPNKCIISGCHIHDIVLDMICLLAKEENFVTILDSNKQYTSVHTNARRLVIGKGEEAPSAPMIQVRSFNAIDSADKVPSLSCFKVLRVLNIKESSSSTTPHLEHLGKLVHLRYLGMGDMDIRVPEELGYLKFLQVLNISWVKKLPKSIGLLNQLKCLNARRADITVEQDWIGKLTSLEELWVYSVDSSSNFATELGKLTELRRIQISIFILGSVNLVKSWASALVKLQKIQVIDVQDIYSRDTGDVTLEGYVPPQQLRVFNLSYHQPGLYASIKTSWLPNLSHLSLHVDSPDVEIFGRFPGLVYLYLKMDRPVQGHYVMGGAGVGLFPKLRVYKTRATPGQFLPGAMPSLEYLLFTVDVWTSRDGNIEFDFGSLMSLPMLKKVVISMFSGEDIKDEDWYKAQNTVRHAVDSHPNRPSVDLDTSSRGRFECLDNPHAYGV</sequence>
<proteinExistence type="predicted"/>
<organism evidence="1 2">
    <name type="scientific">Avena sativa</name>
    <name type="common">Oat</name>
    <dbReference type="NCBI Taxonomy" id="4498"/>
    <lineage>
        <taxon>Eukaryota</taxon>
        <taxon>Viridiplantae</taxon>
        <taxon>Streptophyta</taxon>
        <taxon>Embryophyta</taxon>
        <taxon>Tracheophyta</taxon>
        <taxon>Spermatophyta</taxon>
        <taxon>Magnoliopsida</taxon>
        <taxon>Liliopsida</taxon>
        <taxon>Poales</taxon>
        <taxon>Poaceae</taxon>
        <taxon>BOP clade</taxon>
        <taxon>Pooideae</taxon>
        <taxon>Poodae</taxon>
        <taxon>Poeae</taxon>
        <taxon>Poeae Chloroplast Group 1 (Aveneae type)</taxon>
        <taxon>Aveninae</taxon>
        <taxon>Avena</taxon>
    </lineage>
</organism>
<dbReference type="EnsemblPlants" id="AVESA.00010b.r2.1CG0078500.1">
    <property type="protein sequence ID" value="AVESA.00010b.r2.1CG0078500.1.CDS"/>
    <property type="gene ID" value="AVESA.00010b.r2.1CG0078500"/>
</dbReference>
<name>A0ACD5TLI9_AVESA</name>
<dbReference type="Proteomes" id="UP001732700">
    <property type="component" value="Chromosome 1C"/>
</dbReference>
<keyword evidence="2" id="KW-1185">Reference proteome</keyword>